<dbReference type="Gene3D" id="3.40.50.11660">
    <property type="entry name" value="Glycosyl transferase family 10, C-terminal domain"/>
    <property type="match status" value="1"/>
</dbReference>
<gene>
    <name evidence="5" type="ORF">OFY17_01955</name>
</gene>
<evidence type="ECO:0000313" key="5">
    <source>
        <dbReference type="EMBL" id="MCV2401637.1"/>
    </source>
</evidence>
<accession>A0ABT2YP27</accession>
<proteinExistence type="inferred from homology"/>
<dbReference type="InterPro" id="IPR055270">
    <property type="entry name" value="Glyco_tran_10_C"/>
</dbReference>
<evidence type="ECO:0000313" key="6">
    <source>
        <dbReference type="Proteomes" id="UP001209713"/>
    </source>
</evidence>
<organism evidence="5 6">
    <name type="scientific">Marinomonas sargassi</name>
    <dbReference type="NCBI Taxonomy" id="2984494"/>
    <lineage>
        <taxon>Bacteria</taxon>
        <taxon>Pseudomonadati</taxon>
        <taxon>Pseudomonadota</taxon>
        <taxon>Gammaproteobacteria</taxon>
        <taxon>Oceanospirillales</taxon>
        <taxon>Oceanospirillaceae</taxon>
        <taxon>Marinomonas</taxon>
    </lineage>
</organism>
<evidence type="ECO:0000256" key="2">
    <source>
        <dbReference type="ARBA" id="ARBA00022676"/>
    </source>
</evidence>
<comment type="caution">
    <text evidence="5">The sequence shown here is derived from an EMBL/GenBank/DDBJ whole genome shotgun (WGS) entry which is preliminary data.</text>
</comment>
<dbReference type="PANTHER" id="PTHR11929:SF194">
    <property type="entry name" value="ALPHA-(1,3)-FUCOSYLTRANSFERASE 10"/>
    <property type="match status" value="1"/>
</dbReference>
<evidence type="ECO:0000256" key="3">
    <source>
        <dbReference type="ARBA" id="ARBA00022679"/>
    </source>
</evidence>
<dbReference type="Pfam" id="PF00852">
    <property type="entry name" value="Glyco_transf_10"/>
    <property type="match status" value="1"/>
</dbReference>
<protein>
    <submittedName>
        <fullName evidence="5">Glycosyltransferase family 10</fullName>
    </submittedName>
</protein>
<sequence>MKKASIVMSSDYYNNNRLFDLNDKISNRDDCLYPYSLLKDKLYEKGYLLATSDIHDPSTSDIVLYNEMPRSFPLKSIVEKSYLLLFESELIRPDNWDVNKHSFFKKVFTWNDAYVSNDQYIKFNFPNTISFPQKKNNQLKLCTLIAGNKKSAHPLELYSKRVQVIRWFEENHPEDFEFYGIGWDAYRFTGPKYIRILNRIRPICKILAPTYSSYKGKVEAKREVLEQYKFAICFENARDIPGYITEKIFDCFFSGCIPIYWGANNIEEHIPSNCFIDFNQFESLNEMYCHISSMPEAAYDGYLASINEFLRSNACFKFSAEYFVNKVTDVVLKENKIEE</sequence>
<comment type="similarity">
    <text evidence="1">Belongs to the glycosyltransferase 10 family.</text>
</comment>
<dbReference type="RefSeq" id="WP_263529011.1">
    <property type="nucleotide sequence ID" value="NZ_JAOVZB010000001.1"/>
</dbReference>
<keyword evidence="2" id="KW-0328">Glycosyltransferase</keyword>
<dbReference type="EMBL" id="JAOVZB010000001">
    <property type="protein sequence ID" value="MCV2401637.1"/>
    <property type="molecule type" value="Genomic_DNA"/>
</dbReference>
<dbReference type="InterPro" id="IPR038577">
    <property type="entry name" value="GT10-like_C_sf"/>
</dbReference>
<evidence type="ECO:0000259" key="4">
    <source>
        <dbReference type="Pfam" id="PF00852"/>
    </source>
</evidence>
<keyword evidence="6" id="KW-1185">Reference proteome</keyword>
<dbReference type="PANTHER" id="PTHR11929">
    <property type="entry name" value="ALPHA- 1,3 -FUCOSYLTRANSFERASE"/>
    <property type="match status" value="1"/>
</dbReference>
<reference evidence="5 6" key="1">
    <citation type="submission" date="2022-10" db="EMBL/GenBank/DDBJ databases">
        <title>Marinomonas transparenta sp. nov. and Marinomonas sargassi sp. nov., isolated from marine alga (Sargassum natans (L.) Gaillon).</title>
        <authorList>
            <person name="Wang Y."/>
        </authorList>
    </citation>
    <scope>NUCLEOTIDE SEQUENCE [LARGE SCALE GENOMIC DNA]</scope>
    <source>
        <strain evidence="5 6">C2222</strain>
    </source>
</reference>
<feature type="domain" description="Fucosyltransferase C-terminal" evidence="4">
    <location>
        <begin position="215"/>
        <end position="302"/>
    </location>
</feature>
<name>A0ABT2YP27_9GAMM</name>
<dbReference type="SUPFAM" id="SSF53756">
    <property type="entry name" value="UDP-Glycosyltransferase/glycogen phosphorylase"/>
    <property type="match status" value="1"/>
</dbReference>
<dbReference type="Proteomes" id="UP001209713">
    <property type="component" value="Unassembled WGS sequence"/>
</dbReference>
<evidence type="ECO:0000256" key="1">
    <source>
        <dbReference type="ARBA" id="ARBA00008919"/>
    </source>
</evidence>
<dbReference type="InterPro" id="IPR001503">
    <property type="entry name" value="Glyco_trans_10"/>
</dbReference>
<keyword evidence="3" id="KW-0808">Transferase</keyword>